<gene>
    <name evidence="3" type="primary">LOC111007891</name>
</gene>
<name>A0A6J1C301_MOMCH</name>
<organism evidence="2 3">
    <name type="scientific">Momordica charantia</name>
    <name type="common">Bitter gourd</name>
    <name type="synonym">Balsam pear</name>
    <dbReference type="NCBI Taxonomy" id="3673"/>
    <lineage>
        <taxon>Eukaryota</taxon>
        <taxon>Viridiplantae</taxon>
        <taxon>Streptophyta</taxon>
        <taxon>Embryophyta</taxon>
        <taxon>Tracheophyta</taxon>
        <taxon>Spermatophyta</taxon>
        <taxon>Magnoliopsida</taxon>
        <taxon>eudicotyledons</taxon>
        <taxon>Gunneridae</taxon>
        <taxon>Pentapetalae</taxon>
        <taxon>rosids</taxon>
        <taxon>fabids</taxon>
        <taxon>Cucurbitales</taxon>
        <taxon>Cucurbitaceae</taxon>
        <taxon>Momordiceae</taxon>
        <taxon>Momordica</taxon>
    </lineage>
</organism>
<sequence>MIDPVPATLFKAAPLPGVEAGDGACDGGFAIEVSGVGVDAGESEGAVGGAGGEEAGAEAGGEVPVEGAGETPAGAGDEDGVDAGGVATAVGGAAFGDDAGGGLVGEEAGAAPGAWPKEPATKANSTKNTKAEEAMAVKNAQRREENGRRRSEGSCRA</sequence>
<feature type="compositionally biased region" description="Basic and acidic residues" evidence="1">
    <location>
        <begin position="129"/>
        <end position="157"/>
    </location>
</feature>
<feature type="compositionally biased region" description="Low complexity" evidence="1">
    <location>
        <begin position="84"/>
        <end position="97"/>
    </location>
</feature>
<dbReference type="AlphaFoldDB" id="A0A6J1C301"/>
<evidence type="ECO:0000313" key="3">
    <source>
        <dbReference type="RefSeq" id="XP_022136125.1"/>
    </source>
</evidence>
<reference evidence="3" key="1">
    <citation type="submission" date="2025-08" db="UniProtKB">
        <authorList>
            <consortium name="RefSeq"/>
        </authorList>
    </citation>
    <scope>IDENTIFICATION</scope>
    <source>
        <strain evidence="3">OHB3-1</strain>
    </source>
</reference>
<feature type="compositionally biased region" description="Low complexity" evidence="1">
    <location>
        <begin position="60"/>
        <end position="75"/>
    </location>
</feature>
<dbReference type="RefSeq" id="XP_022136125.1">
    <property type="nucleotide sequence ID" value="XM_022280433.1"/>
</dbReference>
<evidence type="ECO:0000256" key="1">
    <source>
        <dbReference type="SAM" id="MobiDB-lite"/>
    </source>
</evidence>
<evidence type="ECO:0000313" key="2">
    <source>
        <dbReference type="Proteomes" id="UP000504603"/>
    </source>
</evidence>
<keyword evidence="2" id="KW-1185">Reference proteome</keyword>
<dbReference type="KEGG" id="mcha:111007891"/>
<feature type="compositionally biased region" description="Low complexity" evidence="1">
    <location>
        <begin position="105"/>
        <end position="118"/>
    </location>
</feature>
<accession>A0A6J1C301</accession>
<feature type="region of interest" description="Disordered" evidence="1">
    <location>
        <begin position="41"/>
        <end position="157"/>
    </location>
</feature>
<protein>
    <submittedName>
        <fullName evidence="3">Circumsporozoite protein-like</fullName>
    </submittedName>
</protein>
<dbReference type="GeneID" id="111007891"/>
<dbReference type="Proteomes" id="UP000504603">
    <property type="component" value="Unplaced"/>
</dbReference>
<proteinExistence type="predicted"/>